<organism evidence="3 4">
    <name type="scientific">Rickettsiella grylli</name>
    <dbReference type="NCBI Taxonomy" id="59196"/>
    <lineage>
        <taxon>Bacteria</taxon>
        <taxon>Pseudomonadati</taxon>
        <taxon>Pseudomonadota</taxon>
        <taxon>Gammaproteobacteria</taxon>
        <taxon>Legionellales</taxon>
        <taxon>Coxiellaceae</taxon>
        <taxon>Rickettsiella</taxon>
    </lineage>
</organism>
<feature type="transmembrane region" description="Helical" evidence="1">
    <location>
        <begin position="20"/>
        <end position="42"/>
    </location>
</feature>
<dbReference type="eggNOG" id="COG0204">
    <property type="taxonomic scope" value="Bacteria"/>
</dbReference>
<evidence type="ECO:0000313" key="3">
    <source>
        <dbReference type="EMBL" id="EDP46852.1"/>
    </source>
</evidence>
<dbReference type="CDD" id="cd07990">
    <property type="entry name" value="LPLAT_LCLAT1-like"/>
    <property type="match status" value="1"/>
</dbReference>
<reference evidence="3" key="2">
    <citation type="submission" date="2007-10" db="EMBL/GenBank/DDBJ databases">
        <authorList>
            <person name="Myers G.S."/>
        </authorList>
    </citation>
    <scope>NUCLEOTIDE SEQUENCE [LARGE SCALE GENOMIC DNA]</scope>
</reference>
<dbReference type="SMART" id="SM00563">
    <property type="entry name" value="PlsC"/>
    <property type="match status" value="1"/>
</dbReference>
<dbReference type="PANTHER" id="PTHR10983">
    <property type="entry name" value="1-ACYLGLYCEROL-3-PHOSPHATE ACYLTRANSFERASE-RELATED"/>
    <property type="match status" value="1"/>
</dbReference>
<dbReference type="AlphaFoldDB" id="A8PKX4"/>
<keyword evidence="1" id="KW-1133">Transmembrane helix</keyword>
<dbReference type="PANTHER" id="PTHR10983:SF16">
    <property type="entry name" value="LYSOCARDIOLIPIN ACYLTRANSFERASE 1"/>
    <property type="match status" value="1"/>
</dbReference>
<dbReference type="InterPro" id="IPR002123">
    <property type="entry name" value="Plipid/glycerol_acylTrfase"/>
</dbReference>
<dbReference type="RefSeq" id="WP_006035817.1">
    <property type="nucleotide sequence ID" value="NZ_AAQJ02000001.1"/>
</dbReference>
<evidence type="ECO:0000256" key="1">
    <source>
        <dbReference type="SAM" id="Phobius"/>
    </source>
</evidence>
<reference evidence="3" key="1">
    <citation type="submission" date="2006-04" db="EMBL/GenBank/DDBJ databases">
        <authorList>
            <person name="Seshadri R."/>
            <person name="Federici B.A."/>
        </authorList>
    </citation>
    <scope>NUCLEOTIDE SEQUENCE [LARGE SCALE GENOMIC DNA]</scope>
</reference>
<accession>A8PKX4</accession>
<name>A8PKX4_9COXI</name>
<dbReference type="OrthoDB" id="319710at2"/>
<keyword evidence="3" id="KW-0808">Transferase</keyword>
<sequence length="302" mass="36072">MFKVVVNNLYRFLRASLTAILYLISLIVWFIPLMSVGLLRFIFPFTKWRQWTKKLMEHLHRVWLRSNYFLLKYLIPMKWEVTGLDQLILKEWYLLISNHQSWADILILQSIFSNKIPPLKFFLKRELLWTLPIASWACWLLDFPFMHRYSKTKLAQYPELKNKDIETAKKASAQFKKIPTTVANFVEGTRFSKEKHDLQKSPYHYLLRPKAAGIASSLAILGDFFHKILNVTIIYPPGKVSLFDFLSGSIKKIIIDVETITITKEWRGDYKNDRYYRISFQKKLNELWRKKDQLIKLKLQNF</sequence>
<keyword evidence="3" id="KW-0012">Acyltransferase</keyword>
<dbReference type="EMBL" id="AAQJ02000001">
    <property type="protein sequence ID" value="EDP46852.1"/>
    <property type="molecule type" value="Genomic_DNA"/>
</dbReference>
<comment type="caution">
    <text evidence="3">The sequence shown here is derived from an EMBL/GenBank/DDBJ whole genome shotgun (WGS) entry which is preliminary data.</text>
</comment>
<keyword evidence="4" id="KW-1185">Reference proteome</keyword>
<keyword evidence="1" id="KW-0472">Membrane</keyword>
<dbReference type="SUPFAM" id="SSF69593">
    <property type="entry name" value="Glycerol-3-phosphate (1)-acyltransferase"/>
    <property type="match status" value="1"/>
</dbReference>
<dbReference type="STRING" id="59196.RICGR_0089"/>
<evidence type="ECO:0000259" key="2">
    <source>
        <dbReference type="SMART" id="SM00563"/>
    </source>
</evidence>
<gene>
    <name evidence="3" type="ORF">RICGR_0089</name>
</gene>
<proteinExistence type="predicted"/>
<keyword evidence="1" id="KW-0812">Transmembrane</keyword>
<evidence type="ECO:0000313" key="4">
    <source>
        <dbReference type="Proteomes" id="UP000054075"/>
    </source>
</evidence>
<dbReference type="GO" id="GO:0016746">
    <property type="term" value="F:acyltransferase activity"/>
    <property type="evidence" value="ECO:0007669"/>
    <property type="project" value="UniProtKB-KW"/>
</dbReference>
<dbReference type="NCBIfam" id="NF010621">
    <property type="entry name" value="PRK14014.1"/>
    <property type="match status" value="1"/>
</dbReference>
<protein>
    <submittedName>
        <fullName evidence="3">Phospholipid/glycerol acyltransferase</fullName>
    </submittedName>
</protein>
<dbReference type="Proteomes" id="UP000054075">
    <property type="component" value="Unassembled WGS sequence"/>
</dbReference>
<feature type="domain" description="Phospholipid/glycerol acyltransferase" evidence="2">
    <location>
        <begin position="93"/>
        <end position="236"/>
    </location>
</feature>
<dbReference type="Pfam" id="PF01553">
    <property type="entry name" value="Acyltransferase"/>
    <property type="match status" value="1"/>
</dbReference>